<evidence type="ECO:0008006" key="4">
    <source>
        <dbReference type="Google" id="ProtNLM"/>
    </source>
</evidence>
<accession>A0ABP0F4Y3</accession>
<reference evidence="2 3" key="1">
    <citation type="submission" date="2024-02" db="EMBL/GenBank/DDBJ databases">
        <authorList>
            <person name="Daric V."/>
            <person name="Darras S."/>
        </authorList>
    </citation>
    <scope>NUCLEOTIDE SEQUENCE [LARGE SCALE GENOMIC DNA]</scope>
</reference>
<feature type="transmembrane region" description="Helical" evidence="1">
    <location>
        <begin position="85"/>
        <end position="110"/>
    </location>
</feature>
<evidence type="ECO:0000256" key="1">
    <source>
        <dbReference type="SAM" id="Phobius"/>
    </source>
</evidence>
<gene>
    <name evidence="2" type="ORF">CVLEPA_LOCUS3290</name>
</gene>
<evidence type="ECO:0000313" key="2">
    <source>
        <dbReference type="EMBL" id="CAK8673500.1"/>
    </source>
</evidence>
<comment type="caution">
    <text evidence="2">The sequence shown here is derived from an EMBL/GenBank/DDBJ whole genome shotgun (WGS) entry which is preliminary data.</text>
</comment>
<protein>
    <recommendedName>
        <fullName evidence="4">MARVEL domain-containing protein</fullName>
    </recommendedName>
</protein>
<keyword evidence="1" id="KW-0472">Membrane</keyword>
<feature type="transmembrane region" description="Helical" evidence="1">
    <location>
        <begin position="52"/>
        <end position="73"/>
    </location>
</feature>
<dbReference type="Proteomes" id="UP001642483">
    <property type="component" value="Unassembled WGS sequence"/>
</dbReference>
<keyword evidence="3" id="KW-1185">Reference proteome</keyword>
<keyword evidence="1" id="KW-1133">Transmembrane helix</keyword>
<feature type="transmembrane region" description="Helical" evidence="1">
    <location>
        <begin position="136"/>
        <end position="155"/>
    </location>
</feature>
<keyword evidence="1" id="KW-0812">Transmembrane</keyword>
<feature type="transmembrane region" description="Helical" evidence="1">
    <location>
        <begin position="20"/>
        <end position="40"/>
    </location>
</feature>
<organism evidence="2 3">
    <name type="scientific">Clavelina lepadiformis</name>
    <name type="common">Light-bulb sea squirt</name>
    <name type="synonym">Ascidia lepadiformis</name>
    <dbReference type="NCBI Taxonomy" id="159417"/>
    <lineage>
        <taxon>Eukaryota</taxon>
        <taxon>Metazoa</taxon>
        <taxon>Chordata</taxon>
        <taxon>Tunicata</taxon>
        <taxon>Ascidiacea</taxon>
        <taxon>Aplousobranchia</taxon>
        <taxon>Clavelinidae</taxon>
        <taxon>Clavelina</taxon>
    </lineage>
</organism>
<sequence>MAKCLPHFKKKFVKSGEGVFKLMEIVVGAASWLLLCAGNVLRTSVMDRSTLFLTLVMLLVWFGTCASYVLFLFTPVTKKALAMDSVLTCAFFLLYAVSTAMCTVSDFIWVCTNHPYCGILVTHRNVWELRNGGENLAVVIFGAVLAGIYFTQFVYQCTKLCTKTFIPQIRIDQETETLNDM</sequence>
<proteinExistence type="predicted"/>
<evidence type="ECO:0000313" key="3">
    <source>
        <dbReference type="Proteomes" id="UP001642483"/>
    </source>
</evidence>
<dbReference type="EMBL" id="CAWYQH010000002">
    <property type="protein sequence ID" value="CAK8673500.1"/>
    <property type="molecule type" value="Genomic_DNA"/>
</dbReference>
<name>A0ABP0F4Y3_CLALP</name>